<protein>
    <recommendedName>
        <fullName evidence="2">Methylated-DNA-[protein]-cysteine S-methyltransferase DNA binding domain-containing protein</fullName>
    </recommendedName>
</protein>
<feature type="domain" description="Methylated-DNA-[protein]-cysteine S-methyltransferase DNA binding" evidence="2">
    <location>
        <begin position="7"/>
        <end position="78"/>
    </location>
</feature>
<sequence length="98" mass="10308">MDDETLQDIVGAIPPGHWMSYADVCEAAGGHPRQALGLNMRLTRLGCKGAHRVLKADGTVAPTALGDPRKVHNALAKEKLSFTRGRADPAARVAPAAV</sequence>
<evidence type="ECO:0000259" key="2">
    <source>
        <dbReference type="Pfam" id="PF01035"/>
    </source>
</evidence>
<organism evidence="3">
    <name type="scientific">Paraconexibacter sp. AEG42_29</name>
    <dbReference type="NCBI Taxonomy" id="2997339"/>
    <lineage>
        <taxon>Bacteria</taxon>
        <taxon>Bacillati</taxon>
        <taxon>Actinomycetota</taxon>
        <taxon>Thermoleophilia</taxon>
        <taxon>Solirubrobacterales</taxon>
        <taxon>Paraconexibacteraceae</taxon>
        <taxon>Paraconexibacter</taxon>
    </lineage>
</organism>
<dbReference type="SUPFAM" id="SSF46767">
    <property type="entry name" value="Methylated DNA-protein cysteine methyltransferase, C-terminal domain"/>
    <property type="match status" value="1"/>
</dbReference>
<dbReference type="EMBL" id="CP114014">
    <property type="protein sequence ID" value="XAY08322.1"/>
    <property type="molecule type" value="Genomic_DNA"/>
</dbReference>
<dbReference type="InterPro" id="IPR014048">
    <property type="entry name" value="MethylDNA_cys_MeTrfase_DNA-bd"/>
</dbReference>
<dbReference type="Gene3D" id="1.10.10.10">
    <property type="entry name" value="Winged helix-like DNA-binding domain superfamily/Winged helix DNA-binding domain"/>
    <property type="match status" value="1"/>
</dbReference>
<dbReference type="GO" id="GO:0006281">
    <property type="term" value="P:DNA repair"/>
    <property type="evidence" value="ECO:0007669"/>
    <property type="project" value="InterPro"/>
</dbReference>
<evidence type="ECO:0000313" key="3">
    <source>
        <dbReference type="EMBL" id="XAY08322.1"/>
    </source>
</evidence>
<dbReference type="KEGG" id="parq:DSM112329_05222"/>
<accession>A0AAU7B2T7</accession>
<dbReference type="RefSeq" id="WP_354699505.1">
    <property type="nucleotide sequence ID" value="NZ_CP114014.1"/>
</dbReference>
<proteinExistence type="predicted"/>
<dbReference type="GO" id="GO:0003824">
    <property type="term" value="F:catalytic activity"/>
    <property type="evidence" value="ECO:0007669"/>
    <property type="project" value="InterPro"/>
</dbReference>
<evidence type="ECO:0000256" key="1">
    <source>
        <dbReference type="ARBA" id="ARBA00022763"/>
    </source>
</evidence>
<reference evidence="3" key="1">
    <citation type="submission" date="2022-12" db="EMBL/GenBank/DDBJ databases">
        <title>Paraconexibacter alkalitolerans sp. nov. and Baekduia alba sp. nov., isolated from soil and emended description of the genera Paraconexibacter (Chun et al., 2020) and Baekduia (An et al., 2020).</title>
        <authorList>
            <person name="Vieira S."/>
            <person name="Huber K.J."/>
            <person name="Geppert A."/>
            <person name="Wolf J."/>
            <person name="Neumann-Schaal M."/>
            <person name="Muesken M."/>
            <person name="Overmann J."/>
        </authorList>
    </citation>
    <scope>NUCLEOTIDE SEQUENCE</scope>
    <source>
        <strain evidence="3">AEG42_29</strain>
    </source>
</reference>
<gene>
    <name evidence="3" type="ORF">DSM112329_05222</name>
</gene>
<name>A0AAU7B2T7_9ACTN</name>
<dbReference type="AlphaFoldDB" id="A0AAU7B2T7"/>
<dbReference type="Pfam" id="PF01035">
    <property type="entry name" value="DNA_binding_1"/>
    <property type="match status" value="1"/>
</dbReference>
<keyword evidence="1" id="KW-0227">DNA damage</keyword>
<dbReference type="InterPro" id="IPR036388">
    <property type="entry name" value="WH-like_DNA-bd_sf"/>
</dbReference>
<dbReference type="InterPro" id="IPR036217">
    <property type="entry name" value="MethylDNA_cys_MeTrfase_DNAb"/>
</dbReference>